<dbReference type="PANTHER" id="PTHR30629:SF2">
    <property type="entry name" value="PROPHAGE INTEGRASE INTS-RELATED"/>
    <property type="match status" value="1"/>
</dbReference>
<gene>
    <name evidence="6" type="ORF">OE647_19755</name>
</gene>
<dbReference type="Pfam" id="PF22022">
    <property type="entry name" value="Phage_int_M"/>
    <property type="match status" value="1"/>
</dbReference>
<evidence type="ECO:0000256" key="2">
    <source>
        <dbReference type="ARBA" id="ARBA00022908"/>
    </source>
</evidence>
<dbReference type="EMBL" id="JAOWLA010000038">
    <property type="protein sequence ID" value="MCV2866939.1"/>
    <property type="molecule type" value="Genomic_DNA"/>
</dbReference>
<keyword evidence="3" id="KW-0238">DNA-binding</keyword>
<dbReference type="InterPro" id="IPR050808">
    <property type="entry name" value="Phage_Integrase"/>
</dbReference>
<feature type="domain" description="Tyr recombinase" evidence="5">
    <location>
        <begin position="202"/>
        <end position="388"/>
    </location>
</feature>
<evidence type="ECO:0000259" key="5">
    <source>
        <dbReference type="PROSITE" id="PS51898"/>
    </source>
</evidence>
<dbReference type="PROSITE" id="PS51898">
    <property type="entry name" value="TYR_RECOMBINASE"/>
    <property type="match status" value="1"/>
</dbReference>
<name>A0ABT2Z726_9RHOB</name>
<proteinExistence type="inferred from homology"/>
<dbReference type="InterPro" id="IPR025166">
    <property type="entry name" value="Integrase_DNA_bind_dom"/>
</dbReference>
<dbReference type="Gene3D" id="1.10.443.10">
    <property type="entry name" value="Intergrase catalytic core"/>
    <property type="match status" value="1"/>
</dbReference>
<accession>A0ABT2Z726</accession>
<comment type="similarity">
    <text evidence="1">Belongs to the 'phage' integrase family.</text>
</comment>
<dbReference type="CDD" id="cd00801">
    <property type="entry name" value="INT_P4_C"/>
    <property type="match status" value="1"/>
</dbReference>
<dbReference type="SUPFAM" id="SSF56349">
    <property type="entry name" value="DNA breaking-rejoining enzymes"/>
    <property type="match status" value="1"/>
</dbReference>
<dbReference type="InterPro" id="IPR013762">
    <property type="entry name" value="Integrase-like_cat_sf"/>
</dbReference>
<dbReference type="InterPro" id="IPR053876">
    <property type="entry name" value="Phage_int_M"/>
</dbReference>
<keyword evidence="7" id="KW-1185">Reference proteome</keyword>
<dbReference type="Gene3D" id="3.30.160.390">
    <property type="entry name" value="Integrase, DNA-binding domain"/>
    <property type="match status" value="1"/>
</dbReference>
<dbReference type="PANTHER" id="PTHR30629">
    <property type="entry name" value="PROPHAGE INTEGRASE"/>
    <property type="match status" value="1"/>
</dbReference>
<organism evidence="6 7">
    <name type="scientific">Albidovulum sediminicola</name>
    <dbReference type="NCBI Taxonomy" id="2984331"/>
    <lineage>
        <taxon>Bacteria</taxon>
        <taxon>Pseudomonadati</taxon>
        <taxon>Pseudomonadota</taxon>
        <taxon>Alphaproteobacteria</taxon>
        <taxon>Rhodobacterales</taxon>
        <taxon>Paracoccaceae</taxon>
        <taxon>Albidovulum</taxon>
    </lineage>
</organism>
<keyword evidence="2" id="KW-0229">DNA integration</keyword>
<dbReference type="InterPro" id="IPR002104">
    <property type="entry name" value="Integrase_catalytic"/>
</dbReference>
<dbReference type="InterPro" id="IPR038488">
    <property type="entry name" value="Integrase_DNA-bd_sf"/>
</dbReference>
<dbReference type="InterPro" id="IPR010998">
    <property type="entry name" value="Integrase_recombinase_N"/>
</dbReference>
<sequence>MAKLTAAGVEKIKAIDRRQEIPDSLVTGLYLVVQPSGRKAWQVRYRTGVTHRRMSLGPFPLLSLSDARERARDVLLKSRAGADPAGEIKRAKASKIDLAARDTIKALVDLHNKRHLSKLRSGNVVWRELDRHVVTRWGDRDVHSITKRDVVDLLDEIMDSGREITANRLRGYLSKFFNWCIERDILTTSPMQGVRKPAKEISRERFLTDDEIRWFWNACESVGWPWEAAGKLLLLTGQRLGEVVGMAESEVEGSLWMMGGERTKNGRAHTVPLSEISLKVLASHGRTGGGSGLIFTTTGIKPLSGFHKARAKLAGAMNEIASNERGMTVQIPHWTFHDLRRTAATGMARIGQPTHVVEAVLNHVSGAISGVAGVYNRHSYDSEKSTAMEAWGRHVLSLVRKTSEAWNAPSEWPGLIVSA</sequence>
<evidence type="ECO:0000256" key="4">
    <source>
        <dbReference type="ARBA" id="ARBA00023172"/>
    </source>
</evidence>
<dbReference type="Pfam" id="PF00589">
    <property type="entry name" value="Phage_integrase"/>
    <property type="match status" value="1"/>
</dbReference>
<evidence type="ECO:0000256" key="1">
    <source>
        <dbReference type="ARBA" id="ARBA00008857"/>
    </source>
</evidence>
<evidence type="ECO:0000313" key="6">
    <source>
        <dbReference type="EMBL" id="MCV2866939.1"/>
    </source>
</evidence>
<dbReference type="Gene3D" id="1.10.150.130">
    <property type="match status" value="1"/>
</dbReference>
<dbReference type="Proteomes" id="UP001652503">
    <property type="component" value="Unassembled WGS sequence"/>
</dbReference>
<evidence type="ECO:0000313" key="7">
    <source>
        <dbReference type="Proteomes" id="UP001652503"/>
    </source>
</evidence>
<dbReference type="InterPro" id="IPR011010">
    <property type="entry name" value="DNA_brk_join_enz"/>
</dbReference>
<protein>
    <submittedName>
        <fullName evidence="6">Site-specific integrase</fullName>
    </submittedName>
</protein>
<reference evidence="6 7" key="1">
    <citation type="submission" date="2022-10" db="EMBL/GenBank/DDBJ databases">
        <title>Defluviimonas sp. nov., isolated from ocean surface water.</title>
        <authorList>
            <person name="He W."/>
            <person name="Wang L."/>
            <person name="Zhang D.-F."/>
        </authorList>
    </citation>
    <scope>NUCLEOTIDE SEQUENCE [LARGE SCALE GENOMIC DNA]</scope>
    <source>
        <strain evidence="6 7">WL0075</strain>
    </source>
</reference>
<comment type="caution">
    <text evidence="6">The sequence shown here is derived from an EMBL/GenBank/DDBJ whole genome shotgun (WGS) entry which is preliminary data.</text>
</comment>
<evidence type="ECO:0000256" key="3">
    <source>
        <dbReference type="ARBA" id="ARBA00023125"/>
    </source>
</evidence>
<dbReference type="RefSeq" id="WP_263723487.1">
    <property type="nucleotide sequence ID" value="NZ_JAOWLA010000038.1"/>
</dbReference>
<keyword evidence="4" id="KW-0233">DNA recombination</keyword>
<dbReference type="Pfam" id="PF13356">
    <property type="entry name" value="Arm-DNA-bind_3"/>
    <property type="match status" value="1"/>
</dbReference>